<keyword evidence="6 7" id="KW-0408">Iron</keyword>
<dbReference type="PANTHER" id="PTHR11465:SF9">
    <property type="entry name" value="CATALASE"/>
    <property type="match status" value="1"/>
</dbReference>
<evidence type="ECO:0000259" key="9">
    <source>
        <dbReference type="SMART" id="SM01060"/>
    </source>
</evidence>
<organism evidence="10 11">
    <name type="scientific">Streptomyces gossypii</name>
    <dbReference type="NCBI Taxonomy" id="2883101"/>
    <lineage>
        <taxon>Bacteria</taxon>
        <taxon>Bacillati</taxon>
        <taxon>Actinomycetota</taxon>
        <taxon>Actinomycetes</taxon>
        <taxon>Kitasatosporales</taxon>
        <taxon>Streptomycetaceae</taxon>
        <taxon>Streptomyces</taxon>
    </lineage>
</organism>
<evidence type="ECO:0000256" key="2">
    <source>
        <dbReference type="ARBA" id="ARBA00022559"/>
    </source>
</evidence>
<comment type="similarity">
    <text evidence="1 7">Belongs to the catalase family.</text>
</comment>
<dbReference type="CDD" id="cd08153">
    <property type="entry name" value="srpA_like"/>
    <property type="match status" value="1"/>
</dbReference>
<dbReference type="Pfam" id="PF00199">
    <property type="entry name" value="Catalase"/>
    <property type="match status" value="1"/>
</dbReference>
<dbReference type="Gene3D" id="1.20.1280.120">
    <property type="match status" value="1"/>
</dbReference>
<proteinExistence type="inferred from homology"/>
<keyword evidence="3 7" id="KW-0349">Heme</keyword>
<keyword evidence="4 7" id="KW-0479">Metal-binding</keyword>
<dbReference type="RefSeq" id="WP_260221672.1">
    <property type="nucleotide sequence ID" value="NZ_JAJAGO010000020.1"/>
</dbReference>
<evidence type="ECO:0000256" key="4">
    <source>
        <dbReference type="ARBA" id="ARBA00022723"/>
    </source>
</evidence>
<dbReference type="PANTHER" id="PTHR11465">
    <property type="entry name" value="CATALASE"/>
    <property type="match status" value="1"/>
</dbReference>
<dbReference type="PRINTS" id="PR00067">
    <property type="entry name" value="CATALASE"/>
</dbReference>
<accession>A0ABT2K2G0</accession>
<keyword evidence="8" id="KW-0812">Transmembrane</keyword>
<evidence type="ECO:0000256" key="7">
    <source>
        <dbReference type="PIRNR" id="PIRNR000296"/>
    </source>
</evidence>
<dbReference type="PIRSF" id="PIRSF000296">
    <property type="entry name" value="SrpA"/>
    <property type="match status" value="1"/>
</dbReference>
<evidence type="ECO:0000256" key="5">
    <source>
        <dbReference type="ARBA" id="ARBA00023002"/>
    </source>
</evidence>
<feature type="domain" description="Catalase core" evidence="9">
    <location>
        <begin position="26"/>
        <end position="367"/>
    </location>
</feature>
<dbReference type="EMBL" id="JAJAGO010000020">
    <property type="protein sequence ID" value="MCT2594335.1"/>
    <property type="molecule type" value="Genomic_DNA"/>
</dbReference>
<evidence type="ECO:0000256" key="8">
    <source>
        <dbReference type="SAM" id="Phobius"/>
    </source>
</evidence>
<name>A0ABT2K2G0_9ACTN</name>
<gene>
    <name evidence="10" type="ORF">LHJ74_31265</name>
</gene>
<dbReference type="SMART" id="SM01060">
    <property type="entry name" value="Catalase"/>
    <property type="match status" value="1"/>
</dbReference>
<dbReference type="InterPro" id="IPR011614">
    <property type="entry name" value="Catalase_core"/>
</dbReference>
<comment type="function">
    <text evidence="7">Has an organic peroxide-dependent peroxidase activity.</text>
</comment>
<keyword evidence="5 7" id="KW-0560">Oxidoreductase</keyword>
<protein>
    <recommendedName>
        <fullName evidence="7">Catalase-related peroxidase</fullName>
        <ecNumber evidence="7">1.11.1.-</ecNumber>
    </recommendedName>
</protein>
<dbReference type="InterPro" id="IPR018028">
    <property type="entry name" value="Catalase"/>
</dbReference>
<sequence length="368" mass="39023">MDQEDEQAPAAQPRTPSRRSTVLGLATVAGIAAVDVGGFLYVSGRLTPGKLTPARLADGFETTFGKHAGFRRNHAKGVSVSGHFTGNGAGSAVSTATVFESGRRSPVTGRFSLSGGVPDVADTATTVRGLGLRFSLPDGEQWRTAMINIPVFLDSTPRGFYDRMLAFKKVPATGKPDPAKAAAFLAGHPETVKAMKIVKKHPPTSGFADSTYHGLNAFHLTNSSGHMVPVRWSMVPVQQARPAAAKPPEDRDQLFNTLVTTVDAGSLRWRLMLTIGLPGDQLDDATVPWPDSRRQIDAGTLTLDNVQTEAEGNGRDVNFDPLVLPQGIEPSDDPLLSARSAVYAQSFARRSGEPAGTSAVNVSQVLDA</sequence>
<comment type="cofactor">
    <cofactor evidence="7">
        <name>heme</name>
        <dbReference type="ChEBI" id="CHEBI:30413"/>
    </cofactor>
</comment>
<dbReference type="SUPFAM" id="SSF56634">
    <property type="entry name" value="Heme-dependent catalase-like"/>
    <property type="match status" value="1"/>
</dbReference>
<keyword evidence="11" id="KW-1185">Reference proteome</keyword>
<reference evidence="10 11" key="1">
    <citation type="submission" date="2021-10" db="EMBL/GenBank/DDBJ databases">
        <title>Streptomyces gossypii sp. nov., isolated from soil collected from cotton field.</title>
        <authorList>
            <person name="Ge X."/>
            <person name="Chen X."/>
            <person name="Liu W."/>
        </authorList>
    </citation>
    <scope>NUCLEOTIDE SEQUENCE [LARGE SCALE GENOMIC DNA]</scope>
    <source>
        <strain evidence="10 11">N2-109</strain>
    </source>
</reference>
<dbReference type="Gene3D" id="2.40.180.10">
    <property type="entry name" value="Catalase core domain"/>
    <property type="match status" value="1"/>
</dbReference>
<keyword evidence="2 7" id="KW-0575">Peroxidase</keyword>
<keyword evidence="8" id="KW-1133">Transmembrane helix</keyword>
<dbReference type="InterPro" id="IPR024168">
    <property type="entry name" value="Catalase_SrpA-type_pred"/>
</dbReference>
<keyword evidence="8" id="KW-0472">Membrane</keyword>
<evidence type="ECO:0000313" key="11">
    <source>
        <dbReference type="Proteomes" id="UP001156389"/>
    </source>
</evidence>
<dbReference type="PROSITE" id="PS51402">
    <property type="entry name" value="CATALASE_3"/>
    <property type="match status" value="1"/>
</dbReference>
<evidence type="ECO:0000256" key="3">
    <source>
        <dbReference type="ARBA" id="ARBA00022617"/>
    </source>
</evidence>
<evidence type="ECO:0000256" key="1">
    <source>
        <dbReference type="ARBA" id="ARBA00005329"/>
    </source>
</evidence>
<evidence type="ECO:0000256" key="6">
    <source>
        <dbReference type="ARBA" id="ARBA00023004"/>
    </source>
</evidence>
<dbReference type="GO" id="GO:0004601">
    <property type="term" value="F:peroxidase activity"/>
    <property type="evidence" value="ECO:0007669"/>
    <property type="project" value="UniProtKB-KW"/>
</dbReference>
<dbReference type="EC" id="1.11.1.-" evidence="7"/>
<feature type="transmembrane region" description="Helical" evidence="8">
    <location>
        <begin position="21"/>
        <end position="42"/>
    </location>
</feature>
<comment type="caution">
    <text evidence="10">The sequence shown here is derived from an EMBL/GenBank/DDBJ whole genome shotgun (WGS) entry which is preliminary data.</text>
</comment>
<dbReference type="Proteomes" id="UP001156389">
    <property type="component" value="Unassembled WGS sequence"/>
</dbReference>
<evidence type="ECO:0000313" key="10">
    <source>
        <dbReference type="EMBL" id="MCT2594335.1"/>
    </source>
</evidence>
<dbReference type="InterPro" id="IPR020835">
    <property type="entry name" value="Catalase_sf"/>
</dbReference>